<feature type="region of interest" description="Disordered" evidence="1">
    <location>
        <begin position="156"/>
        <end position="201"/>
    </location>
</feature>
<dbReference type="AlphaFoldDB" id="A0A9X5BE58"/>
<keyword evidence="2" id="KW-0812">Transmembrane</keyword>
<evidence type="ECO:0000256" key="1">
    <source>
        <dbReference type="SAM" id="MobiDB-lite"/>
    </source>
</evidence>
<gene>
    <name evidence="3" type="ORF">D5281_05990</name>
</gene>
<feature type="transmembrane region" description="Helical" evidence="2">
    <location>
        <begin position="105"/>
        <end position="124"/>
    </location>
</feature>
<proteinExistence type="predicted"/>
<feature type="transmembrane region" description="Helical" evidence="2">
    <location>
        <begin position="5"/>
        <end position="23"/>
    </location>
</feature>
<organism evidence="3 4">
    <name type="scientific">Parablautia muri</name>
    <dbReference type="NCBI Taxonomy" id="2320879"/>
    <lineage>
        <taxon>Bacteria</taxon>
        <taxon>Bacillati</taxon>
        <taxon>Bacillota</taxon>
        <taxon>Clostridia</taxon>
        <taxon>Lachnospirales</taxon>
        <taxon>Lachnospiraceae</taxon>
        <taxon>Parablautia</taxon>
    </lineage>
</organism>
<keyword evidence="2" id="KW-0472">Membrane</keyword>
<sequence>MRKWLLNLLWICILGGSRVLYFWNAGKTVADTYGYFEQAVERAWENGTVSWAGLGDAYIWTLSWLFRLMGDRIELVGVYQLTLQILWLILLFAGASMLLGRRAGFLLSGVLMILPWSMPTIFVVSPENYYMLHFSLFLVILGAFCSKKKNHRVTEMTAAGSENKKMERLPETGSDKAATENKEAGKNKETTQEGQEQLQQAVEKEEGYVITEDGRRVKLFDNPLPLPPKHVKKNMGFDFKVSKDDFDYQVEDRDDFDV</sequence>
<feature type="compositionally biased region" description="Basic and acidic residues" evidence="1">
    <location>
        <begin position="162"/>
        <end position="191"/>
    </location>
</feature>
<protein>
    <submittedName>
        <fullName evidence="3">Uncharacterized protein</fullName>
    </submittedName>
</protein>
<keyword evidence="4" id="KW-1185">Reference proteome</keyword>
<feature type="transmembrane region" description="Helical" evidence="2">
    <location>
        <begin position="78"/>
        <end position="98"/>
    </location>
</feature>
<evidence type="ECO:0000256" key="2">
    <source>
        <dbReference type="SAM" id="Phobius"/>
    </source>
</evidence>
<name>A0A9X5BE58_9FIRM</name>
<dbReference type="RefSeq" id="WP_160559220.1">
    <property type="nucleotide sequence ID" value="NZ_QZDT01000006.1"/>
</dbReference>
<dbReference type="Proteomes" id="UP001154420">
    <property type="component" value="Unassembled WGS sequence"/>
</dbReference>
<dbReference type="OrthoDB" id="9816585at2"/>
<evidence type="ECO:0000313" key="4">
    <source>
        <dbReference type="Proteomes" id="UP001154420"/>
    </source>
</evidence>
<feature type="transmembrane region" description="Helical" evidence="2">
    <location>
        <begin position="130"/>
        <end position="146"/>
    </location>
</feature>
<accession>A0A9X5BE58</accession>
<keyword evidence="2" id="KW-1133">Transmembrane helix</keyword>
<comment type="caution">
    <text evidence="3">The sequence shown here is derived from an EMBL/GenBank/DDBJ whole genome shotgun (WGS) entry which is preliminary data.</text>
</comment>
<dbReference type="EMBL" id="QZDT01000006">
    <property type="protein sequence ID" value="NBJ92151.1"/>
    <property type="molecule type" value="Genomic_DNA"/>
</dbReference>
<reference evidence="3" key="1">
    <citation type="submission" date="2018-09" db="EMBL/GenBank/DDBJ databases">
        <title>Murine metabolic-syndrome-specific gut microbial biobank.</title>
        <authorList>
            <person name="Liu C."/>
        </authorList>
    </citation>
    <scope>NUCLEOTIDE SEQUENCE</scope>
    <source>
        <strain evidence="3">D42-62</strain>
    </source>
</reference>
<evidence type="ECO:0000313" key="3">
    <source>
        <dbReference type="EMBL" id="NBJ92151.1"/>
    </source>
</evidence>